<dbReference type="EMBL" id="CAFBMR010000001">
    <property type="protein sequence ID" value="CAB4899073.1"/>
    <property type="molecule type" value="Genomic_DNA"/>
</dbReference>
<protein>
    <submittedName>
        <fullName evidence="2">Unannotated protein</fullName>
    </submittedName>
</protein>
<feature type="transmembrane region" description="Helical" evidence="1">
    <location>
        <begin position="12"/>
        <end position="35"/>
    </location>
</feature>
<keyword evidence="1" id="KW-1133">Transmembrane helix</keyword>
<name>A0A6J7G4S8_9ZZZZ</name>
<accession>A0A6J7G4S8</accession>
<proteinExistence type="predicted"/>
<keyword evidence="1" id="KW-0812">Transmembrane</keyword>
<sequence>MSIVHTTGLGSYFIAPMIGIIVGGAIGAGAVIGLVSSQTSVPPNVDAPYVVYGNS</sequence>
<evidence type="ECO:0000313" key="2">
    <source>
        <dbReference type="EMBL" id="CAB4899073.1"/>
    </source>
</evidence>
<organism evidence="2">
    <name type="scientific">freshwater metagenome</name>
    <dbReference type="NCBI Taxonomy" id="449393"/>
    <lineage>
        <taxon>unclassified sequences</taxon>
        <taxon>metagenomes</taxon>
        <taxon>ecological metagenomes</taxon>
    </lineage>
</organism>
<keyword evidence="1" id="KW-0472">Membrane</keyword>
<reference evidence="2" key="1">
    <citation type="submission" date="2020-05" db="EMBL/GenBank/DDBJ databases">
        <authorList>
            <person name="Chiriac C."/>
            <person name="Salcher M."/>
            <person name="Ghai R."/>
            <person name="Kavagutti S V."/>
        </authorList>
    </citation>
    <scope>NUCLEOTIDE SEQUENCE</scope>
</reference>
<gene>
    <name evidence="2" type="ORF">UFOPK3610_00014</name>
</gene>
<dbReference type="AlphaFoldDB" id="A0A6J7G4S8"/>
<evidence type="ECO:0000256" key="1">
    <source>
        <dbReference type="SAM" id="Phobius"/>
    </source>
</evidence>